<dbReference type="CTD" id="189552"/>
<accession>O62419</accession>
<dbReference type="PIR" id="T26572">
    <property type="entry name" value="T26572"/>
</dbReference>
<name>O62419_CAEEL</name>
<dbReference type="AGR" id="WB:WBGene00012513"/>
<dbReference type="eggNOG" id="ENOG502TG0F">
    <property type="taxonomic scope" value="Eukaryota"/>
</dbReference>
<dbReference type="HOGENOM" id="CLU_659275_0_0_1"/>
<dbReference type="InterPro" id="IPR001810">
    <property type="entry name" value="F-box_dom"/>
</dbReference>
<evidence type="ECO:0000259" key="2">
    <source>
        <dbReference type="PROSITE" id="PS50835"/>
    </source>
</evidence>
<evidence type="ECO:0000313" key="5">
    <source>
        <dbReference type="WormBase" id="Y26E6A.2"/>
    </source>
</evidence>
<dbReference type="Bgee" id="WBGene00012513">
    <property type="expression patterns" value="Expressed in embryo and 3 other cell types or tissues"/>
</dbReference>
<sequence length="413" mass="48390">MADLDILELFRAVPFFPDAKDRVNNEMNRMKEDMEILLNTWTVEEIRSIFNGPTRYRCLIEQLQGETLTEKCSSALRVGGFTFLTDAIHLCDFTMAEHLRLTKMNVFSHLISRDNFFRPKSKNVETKHIEQDDVKLFDLLKLPPEMIEQIMQRSAYKDAQSLAITCSAANNIYRQNSLKMVLPDVILILDFSSGEMNVRWILEKNQQENESDPDSEKCLNQSEVNEKKKTQLLRNTTILKIVTTDDFEPEYCEAVHNFVGSRTFKRIIVKGFEYTENLKMMVEMFDKEVVEIEVNALTDDFIPFPDIKTISIRDTLNRDHGERLFSAKHFVNINCALNNIDTFRKALRDWDNGHREVGRWVILKQFTIFQTPFGRRHRPKTSFRKGYLEFISELNSSQMPHGEITEYVFHETN</sequence>
<dbReference type="PaxDb" id="6239-Y26E6A.2"/>
<dbReference type="Proteomes" id="UP000001940">
    <property type="component" value="Chromosome X"/>
</dbReference>
<evidence type="ECO:0000313" key="3">
    <source>
        <dbReference type="EMBL" id="CAA19473.1"/>
    </source>
</evidence>
<feature type="domain" description="Ig-like" evidence="2">
    <location>
        <begin position="144"/>
        <end position="268"/>
    </location>
</feature>
<keyword evidence="4" id="KW-1185">Reference proteome</keyword>
<reference evidence="3 4" key="1">
    <citation type="journal article" date="1998" name="Science">
        <title>Genome sequence of the nematode C. elegans: a platform for investigating biology.</title>
        <authorList>
            <consortium name="The C. elegans sequencing consortium"/>
            <person name="Sulson J.E."/>
            <person name="Waterston R."/>
        </authorList>
    </citation>
    <scope>NUCLEOTIDE SEQUENCE [LARGE SCALE GENOMIC DNA]</scope>
    <source>
        <strain evidence="3 4">Bristol N2</strain>
    </source>
</reference>
<dbReference type="RefSeq" id="NP_510316.1">
    <property type="nucleotide sequence ID" value="NM_077915.3"/>
</dbReference>
<dbReference type="AlphaFoldDB" id="O62419"/>
<protein>
    <submittedName>
        <fullName evidence="3">F-box domain-containing protein</fullName>
    </submittedName>
</protein>
<dbReference type="UCSC" id="Y26E6A.2">
    <property type="organism name" value="c. elegans"/>
</dbReference>
<dbReference type="InParanoid" id="O62419"/>
<dbReference type="EMBL" id="BX284606">
    <property type="protein sequence ID" value="CAA19473.1"/>
    <property type="molecule type" value="Genomic_DNA"/>
</dbReference>
<proteinExistence type="predicted"/>
<dbReference type="PROSITE" id="PS50835">
    <property type="entry name" value="IG_LIKE"/>
    <property type="match status" value="1"/>
</dbReference>
<gene>
    <name evidence="3" type="ORF">CELE_Y26E6A.2</name>
    <name evidence="3 5" type="ORF">Y26E6A.2</name>
</gene>
<dbReference type="PROSITE" id="PS50181">
    <property type="entry name" value="FBOX"/>
    <property type="match status" value="1"/>
</dbReference>
<feature type="domain" description="F-box" evidence="1">
    <location>
        <begin position="136"/>
        <end position="182"/>
    </location>
</feature>
<evidence type="ECO:0000313" key="4">
    <source>
        <dbReference type="Proteomes" id="UP000001940"/>
    </source>
</evidence>
<dbReference type="WormBase" id="Y26E6A.2">
    <property type="protein sequence ID" value="CE16608"/>
    <property type="gene ID" value="WBGene00012513"/>
</dbReference>
<organism evidence="3 4">
    <name type="scientific">Caenorhabditis elegans</name>
    <dbReference type="NCBI Taxonomy" id="6239"/>
    <lineage>
        <taxon>Eukaryota</taxon>
        <taxon>Metazoa</taxon>
        <taxon>Ecdysozoa</taxon>
        <taxon>Nematoda</taxon>
        <taxon>Chromadorea</taxon>
        <taxon>Rhabditida</taxon>
        <taxon>Rhabditina</taxon>
        <taxon>Rhabditomorpha</taxon>
        <taxon>Rhabditoidea</taxon>
        <taxon>Rhabditidae</taxon>
        <taxon>Peloderinae</taxon>
        <taxon>Caenorhabditis</taxon>
    </lineage>
</organism>
<dbReference type="InterPro" id="IPR007110">
    <property type="entry name" value="Ig-like_dom"/>
</dbReference>
<dbReference type="GeneID" id="189552"/>
<dbReference type="KEGG" id="cel:CELE_Y26E6A.2"/>
<dbReference type="OMA" id="LKQFTIF"/>
<dbReference type="FunCoup" id="O62419">
    <property type="interactions" value="1"/>
</dbReference>
<dbReference type="OrthoDB" id="5784884at2759"/>
<evidence type="ECO:0000259" key="1">
    <source>
        <dbReference type="PROSITE" id="PS50181"/>
    </source>
</evidence>